<name>K6ZIN2_9ALTE</name>
<proteinExistence type="predicted"/>
<comment type="caution">
    <text evidence="1">The sequence shown here is derived from an EMBL/GenBank/DDBJ whole genome shotgun (WGS) entry which is preliminary data.</text>
</comment>
<dbReference type="AlphaFoldDB" id="K6ZIN2"/>
<organism evidence="1 2">
    <name type="scientific">Brumicola pallidula DSM 14239 = ACAM 615</name>
    <dbReference type="NCBI Taxonomy" id="1121922"/>
    <lineage>
        <taxon>Bacteria</taxon>
        <taxon>Pseudomonadati</taxon>
        <taxon>Pseudomonadota</taxon>
        <taxon>Gammaproteobacteria</taxon>
        <taxon>Alteromonadales</taxon>
        <taxon>Alteromonadaceae</taxon>
        <taxon>Brumicola</taxon>
    </lineage>
</organism>
<gene>
    <name evidence="1" type="ORF">GPAL_3374</name>
</gene>
<dbReference type="Proteomes" id="UP000006251">
    <property type="component" value="Unassembled WGS sequence"/>
</dbReference>
<reference evidence="2" key="1">
    <citation type="journal article" date="2014" name="Environ. Microbiol.">
        <title>Comparative genomics of the marine bacterial genus Glaciecola reveals the high degree of genomic diversity and genomic characteristic for cold adaptation.</title>
        <authorList>
            <person name="Qin Q.L."/>
            <person name="Xie B.B."/>
            <person name="Yu Y."/>
            <person name="Shu Y.L."/>
            <person name="Rong J.C."/>
            <person name="Zhang Y.J."/>
            <person name="Zhao D.L."/>
            <person name="Chen X.L."/>
            <person name="Zhang X.Y."/>
            <person name="Chen B."/>
            <person name="Zhou B.C."/>
            <person name="Zhang Y.Z."/>
        </authorList>
    </citation>
    <scope>NUCLEOTIDE SEQUENCE [LARGE SCALE GENOMIC DNA]</scope>
    <source>
        <strain evidence="2">ACAM 615</strain>
    </source>
</reference>
<keyword evidence="2" id="KW-1185">Reference proteome</keyword>
<protein>
    <submittedName>
        <fullName evidence="1">Uncharacterized protein</fullName>
    </submittedName>
</protein>
<accession>K6ZIN2</accession>
<dbReference type="EMBL" id="BAEQ01000054">
    <property type="protein sequence ID" value="GAC30222.1"/>
    <property type="molecule type" value="Genomic_DNA"/>
</dbReference>
<evidence type="ECO:0000313" key="1">
    <source>
        <dbReference type="EMBL" id="GAC30222.1"/>
    </source>
</evidence>
<evidence type="ECO:0000313" key="2">
    <source>
        <dbReference type="Proteomes" id="UP000006251"/>
    </source>
</evidence>
<sequence length="37" mass="4421">MQALLLRKSKGHSIGFLSHNHTFKRLKYHHKLAQCQY</sequence>